<evidence type="ECO:0000313" key="2">
    <source>
        <dbReference type="EMBL" id="CAL8075627.1"/>
    </source>
</evidence>
<dbReference type="EMBL" id="CAXLJM020000008">
    <property type="protein sequence ID" value="CAL8075627.1"/>
    <property type="molecule type" value="Genomic_DNA"/>
</dbReference>
<proteinExistence type="predicted"/>
<keyword evidence="3" id="KW-1185">Reference proteome</keyword>
<keyword evidence="1" id="KW-0732">Signal</keyword>
<dbReference type="Proteomes" id="UP001642540">
    <property type="component" value="Unassembled WGS sequence"/>
</dbReference>
<feature type="chain" id="PRO_5045672063" evidence="1">
    <location>
        <begin position="23"/>
        <end position="94"/>
    </location>
</feature>
<reference evidence="2 3" key="1">
    <citation type="submission" date="2024-08" db="EMBL/GenBank/DDBJ databases">
        <authorList>
            <person name="Cucini C."/>
            <person name="Frati F."/>
        </authorList>
    </citation>
    <scope>NUCLEOTIDE SEQUENCE [LARGE SCALE GENOMIC DNA]</scope>
</reference>
<evidence type="ECO:0000313" key="3">
    <source>
        <dbReference type="Proteomes" id="UP001642540"/>
    </source>
</evidence>
<protein>
    <submittedName>
        <fullName evidence="2">Uncharacterized protein</fullName>
    </submittedName>
</protein>
<comment type="caution">
    <text evidence="2">The sequence shown here is derived from an EMBL/GenBank/DDBJ whole genome shotgun (WGS) entry which is preliminary data.</text>
</comment>
<name>A0ABP1PSE6_9HEXA</name>
<feature type="signal peptide" evidence="1">
    <location>
        <begin position="1"/>
        <end position="22"/>
    </location>
</feature>
<sequence>MKRFTIIFATIAIAARMGAVSAHVPVCTHESFTCEVTTGVTPPDCVALTGSPTAAVRCCDECSYLGLVVTSYCKCCALVSTPCFKCEDIPLPVP</sequence>
<gene>
    <name evidence="2" type="ORF">ODALV1_LOCUS3236</name>
</gene>
<evidence type="ECO:0000256" key="1">
    <source>
        <dbReference type="SAM" id="SignalP"/>
    </source>
</evidence>
<organism evidence="2 3">
    <name type="scientific">Orchesella dallaii</name>
    <dbReference type="NCBI Taxonomy" id="48710"/>
    <lineage>
        <taxon>Eukaryota</taxon>
        <taxon>Metazoa</taxon>
        <taxon>Ecdysozoa</taxon>
        <taxon>Arthropoda</taxon>
        <taxon>Hexapoda</taxon>
        <taxon>Collembola</taxon>
        <taxon>Entomobryomorpha</taxon>
        <taxon>Entomobryoidea</taxon>
        <taxon>Orchesellidae</taxon>
        <taxon>Orchesellinae</taxon>
        <taxon>Orchesella</taxon>
    </lineage>
</organism>
<accession>A0ABP1PSE6</accession>